<gene>
    <name evidence="4" type="primary">Dxo_0</name>
    <name evidence="4" type="ORF">G6Z76_0004126</name>
</gene>
<evidence type="ECO:0000259" key="3">
    <source>
        <dbReference type="Pfam" id="PF08652"/>
    </source>
</evidence>
<dbReference type="InterPro" id="IPR013961">
    <property type="entry name" value="RAI1"/>
</dbReference>
<dbReference type="InterPro" id="IPR039039">
    <property type="entry name" value="RAI1-like_fam"/>
</dbReference>
<dbReference type="GO" id="GO:0000166">
    <property type="term" value="F:nucleotide binding"/>
    <property type="evidence" value="ECO:0007669"/>
    <property type="project" value="UniProtKB-KW"/>
</dbReference>
<name>A0A836K439_9HYME</name>
<dbReference type="GO" id="GO:0110155">
    <property type="term" value="P:NAD-cap decapping"/>
    <property type="evidence" value="ECO:0007669"/>
    <property type="project" value="TreeGrafter"/>
</dbReference>
<accession>A0A836K439</accession>
<evidence type="ECO:0000256" key="2">
    <source>
        <dbReference type="RuleBase" id="RU367113"/>
    </source>
</evidence>
<keyword evidence="5" id="KW-1185">Reference proteome</keyword>
<dbReference type="PANTHER" id="PTHR12395:SF9">
    <property type="entry name" value="DECAPPING AND EXORIBONUCLEASE PROTEIN"/>
    <property type="match status" value="1"/>
</dbReference>
<dbReference type="GO" id="GO:0004518">
    <property type="term" value="F:nuclease activity"/>
    <property type="evidence" value="ECO:0007669"/>
    <property type="project" value="UniProtKB-KW"/>
</dbReference>
<dbReference type="Pfam" id="PF08652">
    <property type="entry name" value="RAI1"/>
    <property type="match status" value="1"/>
</dbReference>
<dbReference type="GO" id="GO:0034353">
    <property type="term" value="F:mRNA 5'-diphosphatase activity"/>
    <property type="evidence" value="ECO:0007669"/>
    <property type="project" value="TreeGrafter"/>
</dbReference>
<evidence type="ECO:0000313" key="4">
    <source>
        <dbReference type="EMBL" id="KAG5340535.1"/>
    </source>
</evidence>
<organism evidence="4 5">
    <name type="scientific">Acromyrmex charruanus</name>
    <dbReference type="NCBI Taxonomy" id="2715315"/>
    <lineage>
        <taxon>Eukaryota</taxon>
        <taxon>Metazoa</taxon>
        <taxon>Ecdysozoa</taxon>
        <taxon>Arthropoda</taxon>
        <taxon>Hexapoda</taxon>
        <taxon>Insecta</taxon>
        <taxon>Pterygota</taxon>
        <taxon>Neoptera</taxon>
        <taxon>Endopterygota</taxon>
        <taxon>Hymenoptera</taxon>
        <taxon>Apocrita</taxon>
        <taxon>Aculeata</taxon>
        <taxon>Formicoidea</taxon>
        <taxon>Formicidae</taxon>
        <taxon>Myrmicinae</taxon>
        <taxon>Acromyrmex</taxon>
    </lineage>
</organism>
<comment type="cofactor">
    <cofactor evidence="2">
        <name>a divalent metal cation</name>
        <dbReference type="ChEBI" id="CHEBI:60240"/>
    </cofactor>
</comment>
<reference evidence="4" key="1">
    <citation type="submission" date="2020-03" db="EMBL/GenBank/DDBJ databases">
        <title>Relaxed selection underlies rapid genomic changes in the transitions from sociality to social parasitism in ants.</title>
        <authorList>
            <person name="Bi X."/>
        </authorList>
    </citation>
    <scope>NUCLEOTIDE SEQUENCE</scope>
    <source>
        <strain evidence="4">BGI-DK2014a</strain>
        <tissue evidence="4">Whole body</tissue>
    </source>
</reference>
<comment type="function">
    <text evidence="2">Decapping enzyme for NAD-capped RNAs: specifically hydrolyzes the nicotinamide adenine dinucleotide (NAD) cap from a subset of RNAs by removing the entire NAD moiety from the 5'-end of an NAD-capped RNA.</text>
</comment>
<evidence type="ECO:0000313" key="5">
    <source>
        <dbReference type="Proteomes" id="UP000669903"/>
    </source>
</evidence>
<keyword evidence="2" id="KW-0479">Metal-binding</keyword>
<dbReference type="GO" id="GO:0005829">
    <property type="term" value="C:cytosol"/>
    <property type="evidence" value="ECO:0007669"/>
    <property type="project" value="TreeGrafter"/>
</dbReference>
<comment type="subcellular location">
    <subcellularLocation>
        <location evidence="2">Nucleus</location>
    </subcellularLocation>
</comment>
<keyword evidence="2" id="KW-0378">Hydrolase</keyword>
<dbReference type="GO" id="GO:0003723">
    <property type="term" value="F:RNA binding"/>
    <property type="evidence" value="ECO:0007669"/>
    <property type="project" value="UniProtKB-KW"/>
</dbReference>
<sequence length="379" mass="45522">IKKQSMMSFKIDFEFTIDLIGHFSIDGNSEYHDDLSQLKYYISPSNLNNVNFDLNKNYESTQHKSTSHIKLDHILKWISHNFRQLEKSLSVQEERWLDFDFICSRGLIKTILSTPYINNERNAWIICASKYRGTIYLCKFYTDEKEQKCLTASDYEKRATSWGFKFEQYMLADHPSHAPNPERPLNECEEFYCMFKAKFNTYSLLYGAEIDGIFSRQLIKDTLVNKRFEVIELKTCPMNNINMYRKISRERVSMWWSQNYLVNTDKIIFGLKDKKQKVRKINEYSVRELPYLSEEDYNTKVCKQFCKIFLDNVKRIVTKDHNECMYKFQWHPTAKDVVNYTEEPSDNERFFFLKPWFIAKAEEYRKSKRPQQIIKSNNK</sequence>
<comment type="caution">
    <text evidence="4">The sequence shown here is derived from an EMBL/GenBank/DDBJ whole genome shotgun (WGS) entry which is preliminary data.</text>
</comment>
<keyword evidence="2" id="KW-0540">Nuclease</keyword>
<proteinExistence type="inferred from homology"/>
<dbReference type="AlphaFoldDB" id="A0A836K439"/>
<feature type="non-terminal residue" evidence="4">
    <location>
        <position position="1"/>
    </location>
</feature>
<dbReference type="GO" id="GO:0000956">
    <property type="term" value="P:nuclear-transcribed mRNA catabolic process"/>
    <property type="evidence" value="ECO:0007669"/>
    <property type="project" value="TreeGrafter"/>
</dbReference>
<dbReference type="GO" id="GO:0046872">
    <property type="term" value="F:metal ion binding"/>
    <property type="evidence" value="ECO:0007669"/>
    <property type="project" value="UniProtKB-KW"/>
</dbReference>
<keyword evidence="2" id="KW-0694">RNA-binding</keyword>
<comment type="similarity">
    <text evidence="1 2">Belongs to the DXO/Dom3Z family.</text>
</comment>
<dbReference type="EC" id="3.6.1.-" evidence="2"/>
<keyword evidence="2" id="KW-0539">Nucleus</keyword>
<dbReference type="EMBL" id="JAANIC010003382">
    <property type="protein sequence ID" value="KAG5340535.1"/>
    <property type="molecule type" value="Genomic_DNA"/>
</dbReference>
<keyword evidence="2" id="KW-0547">Nucleotide-binding</keyword>
<protein>
    <recommendedName>
        <fullName evidence="2">Decapping nuclease</fullName>
        <ecNumber evidence="2">3.6.1.-</ecNumber>
    </recommendedName>
</protein>
<dbReference type="PANTHER" id="PTHR12395">
    <property type="entry name" value="DOM-3 RELATED"/>
    <property type="match status" value="1"/>
</dbReference>
<dbReference type="Proteomes" id="UP000669903">
    <property type="component" value="Unassembled WGS sequence"/>
</dbReference>
<feature type="domain" description="RAI1-like" evidence="3">
    <location>
        <begin position="20"/>
        <end position="357"/>
    </location>
</feature>
<feature type="non-terminal residue" evidence="4">
    <location>
        <position position="379"/>
    </location>
</feature>
<dbReference type="GO" id="GO:0005634">
    <property type="term" value="C:nucleus"/>
    <property type="evidence" value="ECO:0007669"/>
    <property type="project" value="UniProtKB-SubCell"/>
</dbReference>
<evidence type="ECO:0000256" key="1">
    <source>
        <dbReference type="ARBA" id="ARBA00006562"/>
    </source>
</evidence>